<protein>
    <submittedName>
        <fullName evidence="2">Metal dependent phosphohydrolase</fullName>
    </submittedName>
</protein>
<accession>A0A0G0XLQ3</accession>
<dbReference type="Gene3D" id="1.10.3210.10">
    <property type="entry name" value="Hypothetical protein af1432"/>
    <property type="match status" value="1"/>
</dbReference>
<gene>
    <name evidence="2" type="ORF">UU49_C0025G0005</name>
</gene>
<organism evidence="2 3">
    <name type="scientific">Candidatus Magasanikbacteria bacterium GW2011_GWC2_41_17</name>
    <dbReference type="NCBI Taxonomy" id="1619048"/>
    <lineage>
        <taxon>Bacteria</taxon>
        <taxon>Candidatus Magasanikiibacteriota</taxon>
    </lineage>
</organism>
<dbReference type="EMBL" id="LCAV01000025">
    <property type="protein sequence ID" value="KKR97715.1"/>
    <property type="molecule type" value="Genomic_DNA"/>
</dbReference>
<dbReference type="PANTHER" id="PTHR38659">
    <property type="entry name" value="METAL-DEPENDENT PHOSPHOHYDROLASE"/>
    <property type="match status" value="1"/>
</dbReference>
<dbReference type="CDD" id="cd00077">
    <property type="entry name" value="HDc"/>
    <property type="match status" value="1"/>
</dbReference>
<dbReference type="InterPro" id="IPR003607">
    <property type="entry name" value="HD/PDEase_dom"/>
</dbReference>
<sequence length="187" mass="21445">MITREQALNLLNKHIKTQNIIKHSLATEVLMKRLAKELEQEKNQEKWALAGLLHDLDWDYTKNTPNQHGLKSMELLENIDLEDDIRNAIKTHNYVLGIEPETLMGKVLYSTEMMTGFIVAVTLVRPSKKIADVRINNIMKKYNEKSFGAGAKREIMDLAPKYINLSVEKVAKITLEEMQKISNELGL</sequence>
<reference evidence="2 3" key="1">
    <citation type="journal article" date="2015" name="Nature">
        <title>rRNA introns, odd ribosomes, and small enigmatic genomes across a large radiation of phyla.</title>
        <authorList>
            <person name="Brown C.T."/>
            <person name="Hug L.A."/>
            <person name="Thomas B.C."/>
            <person name="Sharon I."/>
            <person name="Castelle C.J."/>
            <person name="Singh A."/>
            <person name="Wilkins M.J."/>
            <person name="Williams K.H."/>
            <person name="Banfield J.F."/>
        </authorList>
    </citation>
    <scope>NUCLEOTIDE SEQUENCE [LARGE SCALE GENOMIC DNA]</scope>
</reference>
<evidence type="ECO:0000259" key="1">
    <source>
        <dbReference type="Pfam" id="PF01966"/>
    </source>
</evidence>
<dbReference type="NCBIfam" id="TIGR00277">
    <property type="entry name" value="HDIG"/>
    <property type="match status" value="1"/>
</dbReference>
<name>A0A0G0XLQ3_9BACT</name>
<dbReference type="GO" id="GO:0016787">
    <property type="term" value="F:hydrolase activity"/>
    <property type="evidence" value="ECO:0007669"/>
    <property type="project" value="UniProtKB-KW"/>
</dbReference>
<dbReference type="InterPro" id="IPR006674">
    <property type="entry name" value="HD_domain"/>
</dbReference>
<dbReference type="AlphaFoldDB" id="A0A0G0XLQ3"/>
<dbReference type="STRING" id="1619048.UU49_C0025G0005"/>
<comment type="caution">
    <text evidence="2">The sequence shown here is derived from an EMBL/GenBank/DDBJ whole genome shotgun (WGS) entry which is preliminary data.</text>
</comment>
<proteinExistence type="predicted"/>
<dbReference type="InterPro" id="IPR006675">
    <property type="entry name" value="HDIG_dom"/>
</dbReference>
<evidence type="ECO:0000313" key="2">
    <source>
        <dbReference type="EMBL" id="KKR97715.1"/>
    </source>
</evidence>
<feature type="domain" description="HD" evidence="1">
    <location>
        <begin position="21"/>
        <end position="98"/>
    </location>
</feature>
<keyword evidence="2" id="KW-0378">Hydrolase</keyword>
<dbReference type="SUPFAM" id="SSF109604">
    <property type="entry name" value="HD-domain/PDEase-like"/>
    <property type="match status" value="1"/>
</dbReference>
<dbReference type="Pfam" id="PF01966">
    <property type="entry name" value="HD"/>
    <property type="match status" value="1"/>
</dbReference>
<dbReference type="Proteomes" id="UP000034108">
    <property type="component" value="Unassembled WGS sequence"/>
</dbReference>
<dbReference type="PATRIC" id="fig|1619048.3.peg.637"/>
<evidence type="ECO:0000313" key="3">
    <source>
        <dbReference type="Proteomes" id="UP000034108"/>
    </source>
</evidence>
<dbReference type="PANTHER" id="PTHR38659:SF1">
    <property type="entry name" value="METAL DEPENDENT PHOSPHOHYDROLASE"/>
    <property type="match status" value="1"/>
</dbReference>